<protein>
    <recommendedName>
        <fullName evidence="8">MotA/TolQ/ExbB proton channel domain-containing protein</fullName>
    </recommendedName>
</protein>
<gene>
    <name evidence="9" type="ORF">GCM10011365_02120</name>
</gene>
<accession>A0A917FIT7</accession>
<dbReference type="InterPro" id="IPR002898">
    <property type="entry name" value="MotA_ExbB_proton_chnl"/>
</dbReference>
<proteinExistence type="inferred from homology"/>
<keyword evidence="6" id="KW-0813">Transport</keyword>
<dbReference type="Pfam" id="PF01618">
    <property type="entry name" value="MotA_ExbB"/>
    <property type="match status" value="1"/>
</dbReference>
<dbReference type="GO" id="GO:0015031">
    <property type="term" value="P:protein transport"/>
    <property type="evidence" value="ECO:0007669"/>
    <property type="project" value="UniProtKB-KW"/>
</dbReference>
<feature type="transmembrane region" description="Helical" evidence="7">
    <location>
        <begin position="6"/>
        <end position="31"/>
    </location>
</feature>
<sequence>MNIEAILYTLSSWFMVPVLAAIVIAFLYALYQLGQFLTEVWQRRFGKNYCCHLAKVSDQQNLDSEQLELLILQELEGLKVTARVAPLLGLVATMIPMGPALAGVSAGEMSVVGEQVGMAFAAVIVALMAASVAFVILTVKRRWRLASLLQIEKQQKQVTEEPVYLQRKSA</sequence>
<evidence type="ECO:0000256" key="1">
    <source>
        <dbReference type="ARBA" id="ARBA00004651"/>
    </source>
</evidence>
<organism evidence="9 10">
    <name type="scientific">Marinicella pacifica</name>
    <dbReference type="NCBI Taxonomy" id="1171543"/>
    <lineage>
        <taxon>Bacteria</taxon>
        <taxon>Pseudomonadati</taxon>
        <taxon>Pseudomonadota</taxon>
        <taxon>Gammaproteobacteria</taxon>
        <taxon>Lysobacterales</taxon>
        <taxon>Marinicellaceae</taxon>
        <taxon>Marinicella</taxon>
    </lineage>
</organism>
<dbReference type="RefSeq" id="WP_188363811.1">
    <property type="nucleotide sequence ID" value="NZ_BAABJF010000011.1"/>
</dbReference>
<evidence type="ECO:0000256" key="4">
    <source>
        <dbReference type="ARBA" id="ARBA00022989"/>
    </source>
</evidence>
<reference evidence="9" key="1">
    <citation type="journal article" date="2014" name="Int. J. Syst. Evol. Microbiol.">
        <title>Complete genome sequence of Corynebacterium casei LMG S-19264T (=DSM 44701T), isolated from a smear-ripened cheese.</title>
        <authorList>
            <consortium name="US DOE Joint Genome Institute (JGI-PGF)"/>
            <person name="Walter F."/>
            <person name="Albersmeier A."/>
            <person name="Kalinowski J."/>
            <person name="Ruckert C."/>
        </authorList>
    </citation>
    <scope>NUCLEOTIDE SEQUENCE</scope>
    <source>
        <strain evidence="9">CGMCC 1.12181</strain>
    </source>
</reference>
<comment type="caution">
    <text evidence="9">The sequence shown here is derived from an EMBL/GenBank/DDBJ whole genome shotgun (WGS) entry which is preliminary data.</text>
</comment>
<evidence type="ECO:0000313" key="9">
    <source>
        <dbReference type="EMBL" id="GGF84707.1"/>
    </source>
</evidence>
<feature type="transmembrane region" description="Helical" evidence="7">
    <location>
        <begin position="116"/>
        <end position="139"/>
    </location>
</feature>
<dbReference type="Proteomes" id="UP000605253">
    <property type="component" value="Unassembled WGS sequence"/>
</dbReference>
<evidence type="ECO:0000256" key="2">
    <source>
        <dbReference type="ARBA" id="ARBA00022475"/>
    </source>
</evidence>
<keyword evidence="10" id="KW-1185">Reference proteome</keyword>
<feature type="domain" description="MotA/TolQ/ExbB proton channel" evidence="8">
    <location>
        <begin position="70"/>
        <end position="138"/>
    </location>
</feature>
<evidence type="ECO:0000256" key="7">
    <source>
        <dbReference type="SAM" id="Phobius"/>
    </source>
</evidence>
<comment type="subcellular location">
    <subcellularLocation>
        <location evidence="1">Cell membrane</location>
        <topology evidence="1">Multi-pass membrane protein</topology>
    </subcellularLocation>
    <subcellularLocation>
        <location evidence="6">Membrane</location>
        <topology evidence="6">Multi-pass membrane protein</topology>
    </subcellularLocation>
</comment>
<name>A0A917FIT7_9GAMM</name>
<keyword evidence="5 7" id="KW-0472">Membrane</keyword>
<keyword evidence="3 7" id="KW-0812">Transmembrane</keyword>
<evidence type="ECO:0000256" key="6">
    <source>
        <dbReference type="RuleBase" id="RU004057"/>
    </source>
</evidence>
<evidence type="ECO:0000259" key="8">
    <source>
        <dbReference type="Pfam" id="PF01618"/>
    </source>
</evidence>
<evidence type="ECO:0000256" key="5">
    <source>
        <dbReference type="ARBA" id="ARBA00023136"/>
    </source>
</evidence>
<dbReference type="AlphaFoldDB" id="A0A917FIT7"/>
<evidence type="ECO:0000313" key="10">
    <source>
        <dbReference type="Proteomes" id="UP000605253"/>
    </source>
</evidence>
<keyword evidence="6" id="KW-0653">Protein transport</keyword>
<evidence type="ECO:0000256" key="3">
    <source>
        <dbReference type="ARBA" id="ARBA00022692"/>
    </source>
</evidence>
<dbReference type="EMBL" id="BMEO01000001">
    <property type="protein sequence ID" value="GGF84707.1"/>
    <property type="molecule type" value="Genomic_DNA"/>
</dbReference>
<keyword evidence="4 7" id="KW-1133">Transmembrane helix</keyword>
<feature type="transmembrane region" description="Helical" evidence="7">
    <location>
        <begin position="84"/>
        <end position="104"/>
    </location>
</feature>
<reference evidence="9" key="2">
    <citation type="submission" date="2020-09" db="EMBL/GenBank/DDBJ databases">
        <authorList>
            <person name="Sun Q."/>
            <person name="Zhou Y."/>
        </authorList>
    </citation>
    <scope>NUCLEOTIDE SEQUENCE</scope>
    <source>
        <strain evidence="9">CGMCC 1.12181</strain>
    </source>
</reference>
<comment type="similarity">
    <text evidence="6">Belongs to the exbB/tolQ family.</text>
</comment>
<dbReference type="GO" id="GO:0005886">
    <property type="term" value="C:plasma membrane"/>
    <property type="evidence" value="ECO:0007669"/>
    <property type="project" value="UniProtKB-SubCell"/>
</dbReference>
<keyword evidence="2" id="KW-1003">Cell membrane</keyword>